<evidence type="ECO:0008006" key="7">
    <source>
        <dbReference type="Google" id="ProtNLM"/>
    </source>
</evidence>
<dbReference type="EMBL" id="MVGT01000473">
    <property type="protein sequence ID" value="OVA16855.1"/>
    <property type="molecule type" value="Genomic_DNA"/>
</dbReference>
<feature type="coiled-coil region" evidence="3">
    <location>
        <begin position="200"/>
        <end position="304"/>
    </location>
</feature>
<accession>A0A200R2F7</accession>
<evidence type="ECO:0000256" key="3">
    <source>
        <dbReference type="SAM" id="Coils"/>
    </source>
</evidence>
<feature type="compositionally biased region" description="Basic and acidic residues" evidence="4">
    <location>
        <begin position="7"/>
        <end position="17"/>
    </location>
</feature>
<dbReference type="InParanoid" id="A0A200R2F7"/>
<feature type="compositionally biased region" description="Polar residues" evidence="4">
    <location>
        <begin position="77"/>
        <end position="86"/>
    </location>
</feature>
<dbReference type="FunCoup" id="A0A200R2F7">
    <property type="interactions" value="317"/>
</dbReference>
<feature type="compositionally biased region" description="Basic and acidic residues" evidence="4">
    <location>
        <begin position="100"/>
        <end position="111"/>
    </location>
</feature>
<organism evidence="5 6">
    <name type="scientific">Macleaya cordata</name>
    <name type="common">Five-seeded plume-poppy</name>
    <name type="synonym">Bocconia cordata</name>
    <dbReference type="NCBI Taxonomy" id="56857"/>
    <lineage>
        <taxon>Eukaryota</taxon>
        <taxon>Viridiplantae</taxon>
        <taxon>Streptophyta</taxon>
        <taxon>Embryophyta</taxon>
        <taxon>Tracheophyta</taxon>
        <taxon>Spermatophyta</taxon>
        <taxon>Magnoliopsida</taxon>
        <taxon>Ranunculales</taxon>
        <taxon>Papaveraceae</taxon>
        <taxon>Papaveroideae</taxon>
        <taxon>Macleaya</taxon>
    </lineage>
</organism>
<dbReference type="PANTHER" id="PTHR34224">
    <property type="entry name" value="INTERACTOR OF CONSTITUTIVE ACTIVE ROPS 2, CHLOROPLASTIC-RELATED"/>
    <property type="match status" value="1"/>
</dbReference>
<keyword evidence="6" id="KW-1185">Reference proteome</keyword>
<dbReference type="Proteomes" id="UP000195402">
    <property type="component" value="Unassembled WGS sequence"/>
</dbReference>
<feature type="compositionally biased region" description="Basic and acidic residues" evidence="4">
    <location>
        <begin position="37"/>
        <end position="56"/>
    </location>
</feature>
<proteinExistence type="inferred from homology"/>
<evidence type="ECO:0000256" key="1">
    <source>
        <dbReference type="ARBA" id="ARBA00009778"/>
    </source>
</evidence>
<feature type="compositionally biased region" description="Basic and acidic residues" evidence="4">
    <location>
        <begin position="167"/>
        <end position="176"/>
    </location>
</feature>
<comment type="similarity">
    <text evidence="1">Belongs to the ICR family.</text>
</comment>
<dbReference type="OrthoDB" id="782896at2759"/>
<dbReference type="PANTHER" id="PTHR34224:SF2">
    <property type="entry name" value="INTERACTOR OF CONSTITUTIVE ACTIVE ROPS 4"/>
    <property type="match status" value="1"/>
</dbReference>
<evidence type="ECO:0000313" key="6">
    <source>
        <dbReference type="Proteomes" id="UP000195402"/>
    </source>
</evidence>
<evidence type="ECO:0000313" key="5">
    <source>
        <dbReference type="EMBL" id="OVA16855.1"/>
    </source>
</evidence>
<name>A0A200R2F7_MACCD</name>
<gene>
    <name evidence="5" type="ORF">BVC80_7069g2</name>
</gene>
<keyword evidence="2 3" id="KW-0175">Coiled coil</keyword>
<dbReference type="AlphaFoldDB" id="A0A200R2F7"/>
<sequence>MGFFYDTTRDRVSEVPQRRLSPRPPFQLRTSSSSDSDPLHQRPTVDRSPKLGDRRSPRGSQSDSLHQKKLGTRVTDLESQLGQAQQELKKLKDQLASAECAKKEAQEELEKKHIKPANPDTKEHPLSPLPPTEIHETKESNSTNITDEPPEENSKETDVFEVPMETKLNEPKIESTDLVELKENEIKHVEKVSEPPVSDLTLLNDEINLLKTKLKEKEEVLDVLQIKNESQNMQITEAAMAVASSQAKEEETALKLRQMGEELEESKANAYRLKQQLEAIEGAKAELDSEMKKLRVQTEQWRKAADAAATVLAGGFDMNGRVAERCGSMNKQLFSGGYTGFDGSPLMNDELDDGFGGGKKKGSGIRMFGDLWKKKGQK</sequence>
<feature type="region of interest" description="Disordered" evidence="4">
    <location>
        <begin position="1"/>
        <end position="176"/>
    </location>
</feature>
<dbReference type="InterPro" id="IPR029688">
    <property type="entry name" value="ICR"/>
</dbReference>
<evidence type="ECO:0000256" key="4">
    <source>
        <dbReference type="SAM" id="MobiDB-lite"/>
    </source>
</evidence>
<evidence type="ECO:0000256" key="2">
    <source>
        <dbReference type="ARBA" id="ARBA00023054"/>
    </source>
</evidence>
<comment type="caution">
    <text evidence="5">The sequence shown here is derived from an EMBL/GenBank/DDBJ whole genome shotgun (WGS) entry which is preliminary data.</text>
</comment>
<reference evidence="5 6" key="1">
    <citation type="journal article" date="2017" name="Mol. Plant">
        <title>The Genome of Medicinal Plant Macleaya cordata Provides New Insights into Benzylisoquinoline Alkaloids Metabolism.</title>
        <authorList>
            <person name="Liu X."/>
            <person name="Liu Y."/>
            <person name="Huang P."/>
            <person name="Ma Y."/>
            <person name="Qing Z."/>
            <person name="Tang Q."/>
            <person name="Cao H."/>
            <person name="Cheng P."/>
            <person name="Zheng Y."/>
            <person name="Yuan Z."/>
            <person name="Zhou Y."/>
            <person name="Liu J."/>
            <person name="Tang Z."/>
            <person name="Zhuo Y."/>
            <person name="Zhang Y."/>
            <person name="Yu L."/>
            <person name="Huang J."/>
            <person name="Yang P."/>
            <person name="Peng Q."/>
            <person name="Zhang J."/>
            <person name="Jiang W."/>
            <person name="Zhang Z."/>
            <person name="Lin K."/>
            <person name="Ro D.K."/>
            <person name="Chen X."/>
            <person name="Xiong X."/>
            <person name="Shang Y."/>
            <person name="Huang S."/>
            <person name="Zeng J."/>
        </authorList>
    </citation>
    <scope>NUCLEOTIDE SEQUENCE [LARGE SCALE GENOMIC DNA]</scope>
    <source>
        <strain evidence="6">cv. BLH2017</strain>
        <tissue evidence="5">Root</tissue>
    </source>
</reference>
<protein>
    <recommendedName>
        <fullName evidence="7">Interactor of constitutive active ROPs</fullName>
    </recommendedName>
</protein>
<dbReference type="OMA" id="FACIFHE"/>
<dbReference type="STRING" id="56857.A0A200R2F7"/>